<evidence type="ECO:0000256" key="5">
    <source>
        <dbReference type="ARBA" id="ARBA00022777"/>
    </source>
</evidence>
<comment type="caution">
    <text evidence="11">The sequence shown here is derived from an EMBL/GenBank/DDBJ whole genome shotgun (WGS) entry which is preliminary data.</text>
</comment>
<keyword evidence="6" id="KW-0067">ATP-binding</keyword>
<evidence type="ECO:0000256" key="6">
    <source>
        <dbReference type="ARBA" id="ARBA00022840"/>
    </source>
</evidence>
<feature type="transmembrane region" description="Helical" evidence="10">
    <location>
        <begin position="318"/>
        <end position="343"/>
    </location>
</feature>
<keyword evidence="5" id="KW-0418">Kinase</keyword>
<evidence type="ECO:0000256" key="9">
    <source>
        <dbReference type="SAM" id="MobiDB-lite"/>
    </source>
</evidence>
<evidence type="ECO:0000256" key="4">
    <source>
        <dbReference type="ARBA" id="ARBA00022741"/>
    </source>
</evidence>
<proteinExistence type="predicted"/>
<keyword evidence="12" id="KW-1185">Reference proteome</keyword>
<organism evidence="11 12">
    <name type="scientific">Capsicum annuum</name>
    <name type="common">Capsicum pepper</name>
    <dbReference type="NCBI Taxonomy" id="4072"/>
    <lineage>
        <taxon>Eukaryota</taxon>
        <taxon>Viridiplantae</taxon>
        <taxon>Streptophyta</taxon>
        <taxon>Embryophyta</taxon>
        <taxon>Tracheophyta</taxon>
        <taxon>Spermatophyta</taxon>
        <taxon>Magnoliopsida</taxon>
        <taxon>eudicotyledons</taxon>
        <taxon>Gunneridae</taxon>
        <taxon>Pentapetalae</taxon>
        <taxon>asterids</taxon>
        <taxon>lamiids</taxon>
        <taxon>Solanales</taxon>
        <taxon>Solanaceae</taxon>
        <taxon>Solanoideae</taxon>
        <taxon>Capsiceae</taxon>
        <taxon>Capsicum</taxon>
    </lineage>
</organism>
<evidence type="ECO:0000256" key="1">
    <source>
        <dbReference type="ARBA" id="ARBA00012513"/>
    </source>
</evidence>
<evidence type="ECO:0000256" key="2">
    <source>
        <dbReference type="ARBA" id="ARBA00022527"/>
    </source>
</evidence>
<dbReference type="AlphaFoldDB" id="A0A2G2XUB3"/>
<reference evidence="11 12" key="1">
    <citation type="journal article" date="2014" name="Nat. Genet.">
        <title>Genome sequence of the hot pepper provides insights into the evolution of pungency in Capsicum species.</title>
        <authorList>
            <person name="Kim S."/>
            <person name="Park M."/>
            <person name="Yeom S.I."/>
            <person name="Kim Y.M."/>
            <person name="Lee J.M."/>
            <person name="Lee H.A."/>
            <person name="Seo E."/>
            <person name="Choi J."/>
            <person name="Cheong K."/>
            <person name="Kim K.T."/>
            <person name="Jung K."/>
            <person name="Lee G.W."/>
            <person name="Oh S.K."/>
            <person name="Bae C."/>
            <person name="Kim S.B."/>
            <person name="Lee H.Y."/>
            <person name="Kim S.Y."/>
            <person name="Kim M.S."/>
            <person name="Kang B.C."/>
            <person name="Jo Y.D."/>
            <person name="Yang H.B."/>
            <person name="Jeong H.J."/>
            <person name="Kang W.H."/>
            <person name="Kwon J.K."/>
            <person name="Shin C."/>
            <person name="Lim J.Y."/>
            <person name="Park J.H."/>
            <person name="Huh J.H."/>
            <person name="Kim J.S."/>
            <person name="Kim B.D."/>
            <person name="Cohen O."/>
            <person name="Paran I."/>
            <person name="Suh M.C."/>
            <person name="Lee S.B."/>
            <person name="Kim Y.K."/>
            <person name="Shin Y."/>
            <person name="Noh S.J."/>
            <person name="Park J."/>
            <person name="Seo Y.S."/>
            <person name="Kwon S.Y."/>
            <person name="Kim H.A."/>
            <person name="Park J.M."/>
            <person name="Kim H.J."/>
            <person name="Choi S.B."/>
            <person name="Bosland P.W."/>
            <person name="Reeves G."/>
            <person name="Jo S.H."/>
            <person name="Lee B.W."/>
            <person name="Cho H.T."/>
            <person name="Choi H.S."/>
            <person name="Lee M.S."/>
            <person name="Yu Y."/>
            <person name="Do Choi Y."/>
            <person name="Park B.S."/>
            <person name="van Deynze A."/>
            <person name="Ashrafi H."/>
            <person name="Hill T."/>
            <person name="Kim W.T."/>
            <person name="Pai H.S."/>
            <person name="Ahn H.K."/>
            <person name="Yeam I."/>
            <person name="Giovannoni J.J."/>
            <person name="Rose J.K."/>
            <person name="Sorensen I."/>
            <person name="Lee S.J."/>
            <person name="Kim R.W."/>
            <person name="Choi I.Y."/>
            <person name="Choi B.S."/>
            <person name="Lim J.S."/>
            <person name="Lee Y.H."/>
            <person name="Choi D."/>
        </authorList>
    </citation>
    <scope>NUCLEOTIDE SEQUENCE [LARGE SCALE GENOMIC DNA]</scope>
    <source>
        <strain evidence="12">cv. CM334</strain>
    </source>
</reference>
<evidence type="ECO:0000256" key="3">
    <source>
        <dbReference type="ARBA" id="ARBA00022679"/>
    </source>
</evidence>
<feature type="region of interest" description="Disordered" evidence="9">
    <location>
        <begin position="261"/>
        <end position="284"/>
    </location>
</feature>
<evidence type="ECO:0000313" key="11">
    <source>
        <dbReference type="EMBL" id="PHT61077.1"/>
    </source>
</evidence>
<dbReference type="Gramene" id="PHT61077">
    <property type="protein sequence ID" value="PHT61077"/>
    <property type="gene ID" value="T459_35073"/>
</dbReference>
<dbReference type="EMBL" id="AYRZ02000271">
    <property type="protein sequence ID" value="PHT61077.1"/>
    <property type="molecule type" value="Genomic_DNA"/>
</dbReference>
<evidence type="ECO:0000256" key="10">
    <source>
        <dbReference type="SAM" id="Phobius"/>
    </source>
</evidence>
<dbReference type="STRING" id="4072.A0A2G2XUB3"/>
<gene>
    <name evidence="11" type="ORF">T459_35073</name>
</gene>
<dbReference type="InterPro" id="IPR051334">
    <property type="entry name" value="SRPK"/>
</dbReference>
<accession>A0A2G2XUB3</accession>
<dbReference type="GO" id="GO:0000245">
    <property type="term" value="P:spliceosomal complex assembly"/>
    <property type="evidence" value="ECO:0000318"/>
    <property type="project" value="GO_Central"/>
</dbReference>
<keyword evidence="4" id="KW-0547">Nucleotide-binding</keyword>
<protein>
    <recommendedName>
        <fullName evidence="1">non-specific serine/threonine protein kinase</fullName>
        <ecNumber evidence="1">2.7.11.1</ecNumber>
    </recommendedName>
</protein>
<evidence type="ECO:0000256" key="8">
    <source>
        <dbReference type="ARBA" id="ARBA00048679"/>
    </source>
</evidence>
<dbReference type="SUPFAM" id="SSF56112">
    <property type="entry name" value="Protein kinase-like (PK-like)"/>
    <property type="match status" value="1"/>
</dbReference>
<dbReference type="PANTHER" id="PTHR47634:SF7">
    <property type="entry name" value="SRSF PROTEIN KINASE 1-LIKE ISOFORM X1"/>
    <property type="match status" value="1"/>
</dbReference>
<comment type="catalytic activity">
    <reaction evidence="8">
        <text>L-seryl-[protein] + ATP = O-phospho-L-seryl-[protein] + ADP + H(+)</text>
        <dbReference type="Rhea" id="RHEA:17989"/>
        <dbReference type="Rhea" id="RHEA-COMP:9863"/>
        <dbReference type="Rhea" id="RHEA-COMP:11604"/>
        <dbReference type="ChEBI" id="CHEBI:15378"/>
        <dbReference type="ChEBI" id="CHEBI:29999"/>
        <dbReference type="ChEBI" id="CHEBI:30616"/>
        <dbReference type="ChEBI" id="CHEBI:83421"/>
        <dbReference type="ChEBI" id="CHEBI:456216"/>
        <dbReference type="EC" id="2.7.11.1"/>
    </reaction>
</comment>
<dbReference type="GO" id="GO:0005524">
    <property type="term" value="F:ATP binding"/>
    <property type="evidence" value="ECO:0007669"/>
    <property type="project" value="UniProtKB-KW"/>
</dbReference>
<dbReference type="Gene3D" id="3.30.200.20">
    <property type="entry name" value="Phosphorylase Kinase, domain 1"/>
    <property type="match status" value="1"/>
</dbReference>
<sequence length="385" mass="43087">MLRLRLLRNKTNPSAIVFTTEFSFNPMNFRRVPKQAKWCEAQLQLFAKQFASTIDKRIKVALEPLQALPDRIDELKNHSNTWLREMSSLDLAKLRSALDKRFVALKVQKSPLHYTKAAMDEITILKPVAECDLDDKKCVAKLLDNFKHSGPNGQHACIVFEYVVGLDYLHKQLSIIHTDLKPESVPLCSTIDPSKDPRKSGKPLILPNHKDKTTLDGGAPKGYVTSDENLIKNHHKKIRRKSKQAAQCFAGNENSLVTKAGQHTSASAESTNAGKNEGPKKGSHSTRRKFLELVDLKCKVVDFGSACWTYKQFTDDNFGLSLAFVLCLKLATCYLILTVMITLTEMRYAIVRDITAASLGLNKFCYAGLIAAHKNKEPVTDDLAS</sequence>
<keyword evidence="3" id="KW-0808">Transferase</keyword>
<dbReference type="GO" id="GO:0050684">
    <property type="term" value="P:regulation of mRNA processing"/>
    <property type="evidence" value="ECO:0000318"/>
    <property type="project" value="GO_Central"/>
</dbReference>
<name>A0A2G2XUB3_CAPAN</name>
<keyword evidence="10" id="KW-0472">Membrane</keyword>
<dbReference type="InterPro" id="IPR011009">
    <property type="entry name" value="Kinase-like_dom_sf"/>
</dbReference>
<evidence type="ECO:0000313" key="12">
    <source>
        <dbReference type="Proteomes" id="UP000222542"/>
    </source>
</evidence>
<feature type="region of interest" description="Disordered" evidence="9">
    <location>
        <begin position="189"/>
        <end position="221"/>
    </location>
</feature>
<dbReference type="EC" id="2.7.11.1" evidence="1"/>
<comment type="catalytic activity">
    <reaction evidence="7">
        <text>L-threonyl-[protein] + ATP = O-phospho-L-threonyl-[protein] + ADP + H(+)</text>
        <dbReference type="Rhea" id="RHEA:46608"/>
        <dbReference type="Rhea" id="RHEA-COMP:11060"/>
        <dbReference type="Rhea" id="RHEA-COMP:11605"/>
        <dbReference type="ChEBI" id="CHEBI:15378"/>
        <dbReference type="ChEBI" id="CHEBI:30013"/>
        <dbReference type="ChEBI" id="CHEBI:30616"/>
        <dbReference type="ChEBI" id="CHEBI:61977"/>
        <dbReference type="ChEBI" id="CHEBI:456216"/>
        <dbReference type="EC" id="2.7.11.1"/>
    </reaction>
</comment>
<evidence type="ECO:0000256" key="7">
    <source>
        <dbReference type="ARBA" id="ARBA00047899"/>
    </source>
</evidence>
<dbReference type="GO" id="GO:0004674">
    <property type="term" value="F:protein serine/threonine kinase activity"/>
    <property type="evidence" value="ECO:0000318"/>
    <property type="project" value="GO_Central"/>
</dbReference>
<keyword evidence="10" id="KW-0812">Transmembrane</keyword>
<keyword evidence="10" id="KW-1133">Transmembrane helix</keyword>
<dbReference type="PANTHER" id="PTHR47634">
    <property type="entry name" value="PROTEIN KINASE DOMAIN-CONTAINING PROTEIN-RELATED"/>
    <property type="match status" value="1"/>
</dbReference>
<keyword evidence="2" id="KW-0723">Serine/threonine-protein kinase</keyword>
<feature type="compositionally biased region" description="Polar residues" evidence="9">
    <location>
        <begin position="261"/>
        <end position="274"/>
    </location>
</feature>
<reference evidence="11 12" key="2">
    <citation type="journal article" date="2017" name="Genome Biol.">
        <title>New reference genome sequences of hot pepper reveal the massive evolution of plant disease-resistance genes by retroduplication.</title>
        <authorList>
            <person name="Kim S."/>
            <person name="Park J."/>
            <person name="Yeom S.I."/>
            <person name="Kim Y.M."/>
            <person name="Seo E."/>
            <person name="Kim K.T."/>
            <person name="Kim M.S."/>
            <person name="Lee J.M."/>
            <person name="Cheong K."/>
            <person name="Shin H.S."/>
            <person name="Kim S.B."/>
            <person name="Han K."/>
            <person name="Lee J."/>
            <person name="Park M."/>
            <person name="Lee H.A."/>
            <person name="Lee H.Y."/>
            <person name="Lee Y."/>
            <person name="Oh S."/>
            <person name="Lee J.H."/>
            <person name="Choi E."/>
            <person name="Choi E."/>
            <person name="Lee S.E."/>
            <person name="Jeon J."/>
            <person name="Kim H."/>
            <person name="Choi G."/>
            <person name="Song H."/>
            <person name="Lee J."/>
            <person name="Lee S.C."/>
            <person name="Kwon J.K."/>
            <person name="Lee H.Y."/>
            <person name="Koo N."/>
            <person name="Hong Y."/>
            <person name="Kim R.W."/>
            <person name="Kang W.H."/>
            <person name="Huh J.H."/>
            <person name="Kang B.C."/>
            <person name="Yang T.J."/>
            <person name="Lee Y.H."/>
            <person name="Bennetzen J.L."/>
            <person name="Choi D."/>
        </authorList>
    </citation>
    <scope>NUCLEOTIDE SEQUENCE [LARGE SCALE GENOMIC DNA]</scope>
    <source>
        <strain evidence="12">cv. CM334</strain>
    </source>
</reference>
<dbReference type="Proteomes" id="UP000222542">
    <property type="component" value="Unassembled WGS sequence"/>
</dbReference>